<name>A0A060BZP8_9FUSO</name>
<accession>A0A060BZP8</accession>
<evidence type="ECO:0000313" key="2">
    <source>
        <dbReference type="EMBL" id="AIA85956.1"/>
    </source>
</evidence>
<dbReference type="EMBL" id="KF118694">
    <property type="protein sequence ID" value="AIA85956.1"/>
    <property type="molecule type" value="Genomic_DNA"/>
</dbReference>
<dbReference type="InterPro" id="IPR050194">
    <property type="entry name" value="Glycosyltransferase_grp1"/>
</dbReference>
<dbReference type="SUPFAM" id="SSF53756">
    <property type="entry name" value="UDP-Glycosyltransferase/glycogen phosphorylase"/>
    <property type="match status" value="1"/>
</dbReference>
<dbReference type="PANTHER" id="PTHR45947:SF3">
    <property type="entry name" value="SULFOQUINOVOSYL TRANSFERASE SQD2"/>
    <property type="match status" value="1"/>
</dbReference>
<feature type="non-terminal residue" evidence="2">
    <location>
        <position position="168"/>
    </location>
</feature>
<dbReference type="AlphaFoldDB" id="A0A060BZP8"/>
<dbReference type="PANTHER" id="PTHR45947">
    <property type="entry name" value="SULFOQUINOVOSYL TRANSFERASE SQD2"/>
    <property type="match status" value="1"/>
</dbReference>
<dbReference type="Pfam" id="PF13439">
    <property type="entry name" value="Glyco_transf_4"/>
    <property type="match status" value="1"/>
</dbReference>
<feature type="domain" description="Glycosyltransferase subfamily 4-like N-terminal" evidence="1">
    <location>
        <begin position="1"/>
        <end position="100"/>
    </location>
</feature>
<feature type="non-terminal residue" evidence="2">
    <location>
        <position position="1"/>
    </location>
</feature>
<dbReference type="Gene3D" id="3.40.50.2000">
    <property type="entry name" value="Glycogen Phosphorylase B"/>
    <property type="match status" value="2"/>
</dbReference>
<proteinExistence type="predicted"/>
<dbReference type="InterPro" id="IPR028098">
    <property type="entry name" value="Glyco_trans_4-like_N"/>
</dbReference>
<organism evidence="2">
    <name type="scientific">uncultured Sebaldella sp</name>
    <dbReference type="NCBI Taxonomy" id="1095919"/>
    <lineage>
        <taxon>Bacteria</taxon>
        <taxon>Fusobacteriati</taxon>
        <taxon>Fusobacteriota</taxon>
        <taxon>Fusobacteriia</taxon>
        <taxon>Fusobacteriales</taxon>
        <taxon>Leptotrichiaceae</taxon>
        <taxon>Sebaldella</taxon>
        <taxon>environmental samples</taxon>
    </lineage>
</organism>
<dbReference type="GO" id="GO:0016757">
    <property type="term" value="F:glycosyltransferase activity"/>
    <property type="evidence" value="ECO:0007669"/>
    <property type="project" value="TreeGrafter"/>
</dbReference>
<sequence length="168" mass="18928">FDVIHVQTEAGIGYFGRLFAKMEGIPLVYTYHTLYADFTYLIAKKNRGVDLILKKFVSAYSHRWGDSPDEFITTSDKTRDVLRTYGVKRYINVIPNGVDFSLFKRTAEKMERAKALRHELGLDGRKVLLIVGRLGQEKGMDYVVSCLARYLANGGDQSVELVIAGDGP</sequence>
<protein>
    <submittedName>
        <fullName evidence="2">CAZy families GT4 protein</fullName>
    </submittedName>
</protein>
<evidence type="ECO:0000259" key="1">
    <source>
        <dbReference type="Pfam" id="PF13439"/>
    </source>
</evidence>
<reference evidence="2" key="1">
    <citation type="journal article" date="2013" name="Environ. Microbiol.">
        <title>Seasonally variable intestinal metagenomes of the red palm weevil (Rhynchophorus ferrugineus).</title>
        <authorList>
            <person name="Jia S."/>
            <person name="Zhang X."/>
            <person name="Zhang G."/>
            <person name="Yin A."/>
            <person name="Zhang S."/>
            <person name="Li F."/>
            <person name="Wang L."/>
            <person name="Zhao D."/>
            <person name="Yun Q."/>
            <person name="Tala"/>
            <person name="Wang J."/>
            <person name="Sun G."/>
            <person name="Baabdullah M."/>
            <person name="Yu X."/>
            <person name="Hu S."/>
            <person name="Al-Mssallem I.S."/>
            <person name="Yu J."/>
        </authorList>
    </citation>
    <scope>NUCLEOTIDE SEQUENCE</scope>
</reference>